<evidence type="ECO:0000313" key="2">
    <source>
        <dbReference type="EMBL" id="EJD33594.1"/>
    </source>
</evidence>
<dbReference type="EMBL" id="JH688160">
    <property type="protein sequence ID" value="EJD33594.1"/>
    <property type="molecule type" value="Genomic_DNA"/>
</dbReference>
<dbReference type="KEGG" id="adl:AURDEDRAFT_177328"/>
<evidence type="ECO:0000313" key="3">
    <source>
        <dbReference type="Proteomes" id="UP000006514"/>
    </source>
</evidence>
<keyword evidence="3" id="KW-1185">Reference proteome</keyword>
<feature type="region of interest" description="Disordered" evidence="1">
    <location>
        <begin position="266"/>
        <end position="300"/>
    </location>
</feature>
<dbReference type="Proteomes" id="UP000006514">
    <property type="component" value="Unassembled WGS sequence"/>
</dbReference>
<gene>
    <name evidence="2" type="ORF">AURDEDRAFT_177328</name>
</gene>
<organism evidence="2 3">
    <name type="scientific">Auricularia subglabra (strain TFB-10046 / SS5)</name>
    <name type="common">White-rot fungus</name>
    <name type="synonym">Auricularia delicata (strain TFB10046)</name>
    <dbReference type="NCBI Taxonomy" id="717982"/>
    <lineage>
        <taxon>Eukaryota</taxon>
        <taxon>Fungi</taxon>
        <taxon>Dikarya</taxon>
        <taxon>Basidiomycota</taxon>
        <taxon>Agaricomycotina</taxon>
        <taxon>Agaricomycetes</taxon>
        <taxon>Auriculariales</taxon>
        <taxon>Auriculariaceae</taxon>
        <taxon>Auricularia</taxon>
    </lineage>
</organism>
<sequence>MPPFLDYARYTCLRRHFTPPGMPYPAPRRPPIAEKTQPIAPLQTTWVAQSQPDGSCAGDCARASGTTRQFAAARSADACCTHALALRHYAAAVTAADNASNPVIPHKATDAAAVFAAAVEGAATGYDLTGCDRRASVRLRHLFGDTAGSVPAPAAKSQRVTPSTTRIEVLWEMTEQSANTPLRRALWNSVIADLVTSTGVEVPLLLADEYTIFTIVRLLRGTWLRTLRYRYAPYKTTRPDIAAILACIADPAAALSKTHASAQPAAPPSALAASAQAMPSAVPPMECDSPLGNGDEVGAN</sequence>
<accession>J0D4D9</accession>
<evidence type="ECO:0000256" key="1">
    <source>
        <dbReference type="SAM" id="MobiDB-lite"/>
    </source>
</evidence>
<dbReference type="AlphaFoldDB" id="J0D4D9"/>
<proteinExistence type="predicted"/>
<dbReference type="InParanoid" id="J0D4D9"/>
<reference evidence="3" key="1">
    <citation type="journal article" date="2012" name="Science">
        <title>The Paleozoic origin of enzymatic lignin decomposition reconstructed from 31 fungal genomes.</title>
        <authorList>
            <person name="Floudas D."/>
            <person name="Binder M."/>
            <person name="Riley R."/>
            <person name="Barry K."/>
            <person name="Blanchette R.A."/>
            <person name="Henrissat B."/>
            <person name="Martinez A.T."/>
            <person name="Otillar R."/>
            <person name="Spatafora J.W."/>
            <person name="Yadav J.S."/>
            <person name="Aerts A."/>
            <person name="Benoit I."/>
            <person name="Boyd A."/>
            <person name="Carlson A."/>
            <person name="Copeland A."/>
            <person name="Coutinho P.M."/>
            <person name="de Vries R.P."/>
            <person name="Ferreira P."/>
            <person name="Findley K."/>
            <person name="Foster B."/>
            <person name="Gaskell J."/>
            <person name="Glotzer D."/>
            <person name="Gorecki P."/>
            <person name="Heitman J."/>
            <person name="Hesse C."/>
            <person name="Hori C."/>
            <person name="Igarashi K."/>
            <person name="Jurgens J.A."/>
            <person name="Kallen N."/>
            <person name="Kersten P."/>
            <person name="Kohler A."/>
            <person name="Kuees U."/>
            <person name="Kumar T.K.A."/>
            <person name="Kuo A."/>
            <person name="LaButti K."/>
            <person name="Larrondo L.F."/>
            <person name="Lindquist E."/>
            <person name="Ling A."/>
            <person name="Lombard V."/>
            <person name="Lucas S."/>
            <person name="Lundell T."/>
            <person name="Martin R."/>
            <person name="McLaughlin D.J."/>
            <person name="Morgenstern I."/>
            <person name="Morin E."/>
            <person name="Murat C."/>
            <person name="Nagy L.G."/>
            <person name="Nolan M."/>
            <person name="Ohm R.A."/>
            <person name="Patyshakuliyeva A."/>
            <person name="Rokas A."/>
            <person name="Ruiz-Duenas F.J."/>
            <person name="Sabat G."/>
            <person name="Salamov A."/>
            <person name="Samejima M."/>
            <person name="Schmutz J."/>
            <person name="Slot J.C."/>
            <person name="St John F."/>
            <person name="Stenlid J."/>
            <person name="Sun H."/>
            <person name="Sun S."/>
            <person name="Syed K."/>
            <person name="Tsang A."/>
            <person name="Wiebenga A."/>
            <person name="Young D."/>
            <person name="Pisabarro A."/>
            <person name="Eastwood D.C."/>
            <person name="Martin F."/>
            <person name="Cullen D."/>
            <person name="Grigoriev I.V."/>
            <person name="Hibbett D.S."/>
        </authorList>
    </citation>
    <scope>NUCLEOTIDE SEQUENCE [LARGE SCALE GENOMIC DNA]</scope>
    <source>
        <strain evidence="3">TFB10046</strain>
    </source>
</reference>
<feature type="compositionally biased region" description="Low complexity" evidence="1">
    <location>
        <begin position="266"/>
        <end position="285"/>
    </location>
</feature>
<protein>
    <submittedName>
        <fullName evidence="2">Uncharacterized protein</fullName>
    </submittedName>
</protein>
<name>J0D4D9_AURST</name>